<dbReference type="NCBIfam" id="TIGR01509">
    <property type="entry name" value="HAD-SF-IA-v3"/>
    <property type="match status" value="1"/>
</dbReference>
<organism evidence="1 2">
    <name type="scientific">Sulfitobacter faviae</name>
    <dbReference type="NCBI Taxonomy" id="1775881"/>
    <lineage>
        <taxon>Bacteria</taxon>
        <taxon>Pseudomonadati</taxon>
        <taxon>Pseudomonadota</taxon>
        <taxon>Alphaproteobacteria</taxon>
        <taxon>Rhodobacterales</taxon>
        <taxon>Roseobacteraceae</taxon>
        <taxon>Sulfitobacter</taxon>
    </lineage>
</organism>
<dbReference type="RefSeq" id="WP_271688812.1">
    <property type="nucleotide sequence ID" value="NZ_CP116423.1"/>
</dbReference>
<reference evidence="1" key="1">
    <citation type="submission" date="2023-01" db="EMBL/GenBank/DDBJ databases">
        <title>Comparative genomic analysis of cold water coral derived Sulfitobacter faviae: insights into their metabolism and habitat adaptation.</title>
        <authorList>
            <person name="Guo Y."/>
            <person name="Lin S."/>
            <person name="Huang Z."/>
            <person name="Tang K."/>
            <person name="Wang X."/>
        </authorList>
    </citation>
    <scope>NUCLEOTIDE SEQUENCE</scope>
    <source>
        <strain evidence="1">SCSIO W_1865</strain>
    </source>
</reference>
<dbReference type="SFLD" id="SFLDG01129">
    <property type="entry name" value="C1.5:_HAD__Beta-PGM__Phosphata"/>
    <property type="match status" value="1"/>
</dbReference>
<dbReference type="PANTHER" id="PTHR43611">
    <property type="entry name" value="ALPHA-D-GLUCOSE 1-PHOSPHATE PHOSPHATASE"/>
    <property type="match status" value="1"/>
</dbReference>
<dbReference type="PANTHER" id="PTHR43611:SF3">
    <property type="entry name" value="FLAVIN MONONUCLEOTIDE HYDROLASE 1, CHLOROPLATIC"/>
    <property type="match status" value="1"/>
</dbReference>
<dbReference type="InterPro" id="IPR023214">
    <property type="entry name" value="HAD_sf"/>
</dbReference>
<dbReference type="CDD" id="cd02603">
    <property type="entry name" value="HAD_sEH-N_like"/>
    <property type="match status" value="1"/>
</dbReference>
<dbReference type="Proteomes" id="UP001210770">
    <property type="component" value="Chromosome"/>
</dbReference>
<protein>
    <submittedName>
        <fullName evidence="1">HAD family phosphatase</fullName>
    </submittedName>
</protein>
<gene>
    <name evidence="1" type="ORF">PL336_01575</name>
</gene>
<dbReference type="Pfam" id="PF00702">
    <property type="entry name" value="Hydrolase"/>
    <property type="match status" value="1"/>
</dbReference>
<dbReference type="Gene3D" id="1.10.150.240">
    <property type="entry name" value="Putative phosphatase, domain 2"/>
    <property type="match status" value="1"/>
</dbReference>
<sequence length="206" mass="23201">MTPQAVVFDIGNVLIEWQPERFYDSVIGEDRRRAMFDAVDLHGMNDRVDSGENFRDTIYAMAEATPEWGDEIRLWHDRWIEMAAPVIDHSLRLKNALQARGVPVFSLTNFGIQSYDLAATHYPFLREFDRDFISGHLGMIKPAPSIYEAVEQGSGLPPEALLFTDDRADNIATAAARGWQTHHFTGPQGWADRLVAAGLLTREEAA</sequence>
<accession>A0AAX3LPL9</accession>
<dbReference type="InterPro" id="IPR036412">
    <property type="entry name" value="HAD-like_sf"/>
</dbReference>
<dbReference type="Gene3D" id="3.40.50.1000">
    <property type="entry name" value="HAD superfamily/HAD-like"/>
    <property type="match status" value="1"/>
</dbReference>
<dbReference type="InterPro" id="IPR006439">
    <property type="entry name" value="HAD-SF_hydro_IA"/>
</dbReference>
<dbReference type="PRINTS" id="PR00413">
    <property type="entry name" value="HADHALOGNASE"/>
</dbReference>
<dbReference type="InterPro" id="IPR023198">
    <property type="entry name" value="PGP-like_dom2"/>
</dbReference>
<dbReference type="EMBL" id="CP116423">
    <property type="protein sequence ID" value="WCE70566.1"/>
    <property type="molecule type" value="Genomic_DNA"/>
</dbReference>
<evidence type="ECO:0000313" key="2">
    <source>
        <dbReference type="Proteomes" id="UP001210770"/>
    </source>
</evidence>
<dbReference type="AlphaFoldDB" id="A0AAX3LPL9"/>
<name>A0AAX3LPL9_9RHOB</name>
<proteinExistence type="predicted"/>
<dbReference type="SUPFAM" id="SSF56784">
    <property type="entry name" value="HAD-like"/>
    <property type="match status" value="1"/>
</dbReference>
<evidence type="ECO:0000313" key="1">
    <source>
        <dbReference type="EMBL" id="WCE70566.1"/>
    </source>
</evidence>
<dbReference type="SFLD" id="SFLDS00003">
    <property type="entry name" value="Haloacid_Dehalogenase"/>
    <property type="match status" value="1"/>
</dbReference>